<evidence type="ECO:0000313" key="3">
    <source>
        <dbReference type="EMBL" id="JAH01116.1"/>
    </source>
</evidence>
<dbReference type="AlphaFoldDB" id="A0A0E9P8W7"/>
<feature type="region of interest" description="Disordered" evidence="1">
    <location>
        <begin position="37"/>
        <end position="56"/>
    </location>
</feature>
<evidence type="ECO:0000256" key="2">
    <source>
        <dbReference type="SAM" id="SignalP"/>
    </source>
</evidence>
<sequence length="87" mass="9630">MVKVVLTGVLFLILVSREDSSQSLASCLALLHSPIEPSSDKVLGREPRGTESSHRYVPSQNTALRNLAPYTWSSVLVLSLPRRCTFF</sequence>
<accession>A0A0E9P8W7</accession>
<protein>
    <recommendedName>
        <fullName evidence="4">Secreted protein</fullName>
    </recommendedName>
</protein>
<feature type="compositionally biased region" description="Basic and acidic residues" evidence="1">
    <location>
        <begin position="38"/>
        <end position="54"/>
    </location>
</feature>
<evidence type="ECO:0000256" key="1">
    <source>
        <dbReference type="SAM" id="MobiDB-lite"/>
    </source>
</evidence>
<keyword evidence="2" id="KW-0732">Signal</keyword>
<dbReference type="EMBL" id="GBXM01107461">
    <property type="protein sequence ID" value="JAH01116.1"/>
    <property type="molecule type" value="Transcribed_RNA"/>
</dbReference>
<organism evidence="3">
    <name type="scientific">Anguilla anguilla</name>
    <name type="common">European freshwater eel</name>
    <name type="synonym">Muraena anguilla</name>
    <dbReference type="NCBI Taxonomy" id="7936"/>
    <lineage>
        <taxon>Eukaryota</taxon>
        <taxon>Metazoa</taxon>
        <taxon>Chordata</taxon>
        <taxon>Craniata</taxon>
        <taxon>Vertebrata</taxon>
        <taxon>Euteleostomi</taxon>
        <taxon>Actinopterygii</taxon>
        <taxon>Neopterygii</taxon>
        <taxon>Teleostei</taxon>
        <taxon>Anguilliformes</taxon>
        <taxon>Anguillidae</taxon>
        <taxon>Anguilla</taxon>
    </lineage>
</organism>
<proteinExistence type="predicted"/>
<evidence type="ECO:0008006" key="4">
    <source>
        <dbReference type="Google" id="ProtNLM"/>
    </source>
</evidence>
<reference evidence="3" key="1">
    <citation type="submission" date="2014-11" db="EMBL/GenBank/DDBJ databases">
        <authorList>
            <person name="Amaro Gonzalez C."/>
        </authorList>
    </citation>
    <scope>NUCLEOTIDE SEQUENCE</scope>
</reference>
<reference evidence="3" key="2">
    <citation type="journal article" date="2015" name="Fish Shellfish Immunol.">
        <title>Early steps in the European eel (Anguilla anguilla)-Vibrio vulnificus interaction in the gills: Role of the RtxA13 toxin.</title>
        <authorList>
            <person name="Callol A."/>
            <person name="Pajuelo D."/>
            <person name="Ebbesson L."/>
            <person name="Teles M."/>
            <person name="MacKenzie S."/>
            <person name="Amaro C."/>
        </authorList>
    </citation>
    <scope>NUCLEOTIDE SEQUENCE</scope>
</reference>
<feature type="signal peptide" evidence="2">
    <location>
        <begin position="1"/>
        <end position="20"/>
    </location>
</feature>
<feature type="chain" id="PRO_5002430601" description="Secreted protein" evidence="2">
    <location>
        <begin position="21"/>
        <end position="87"/>
    </location>
</feature>
<name>A0A0E9P8W7_ANGAN</name>